<dbReference type="GO" id="GO:0016746">
    <property type="term" value="F:acyltransferase activity"/>
    <property type="evidence" value="ECO:0007669"/>
    <property type="project" value="UniProtKB-KW"/>
</dbReference>
<dbReference type="RefSeq" id="WP_078665023.1">
    <property type="nucleotide sequence ID" value="NZ_FUXM01000007.1"/>
</dbReference>
<dbReference type="Gene3D" id="3.40.718.10">
    <property type="entry name" value="Isopropylmalate Dehydrogenase"/>
    <property type="match status" value="1"/>
</dbReference>
<evidence type="ECO:0000256" key="3">
    <source>
        <dbReference type="ARBA" id="ARBA00023315"/>
    </source>
</evidence>
<dbReference type="InterPro" id="IPR050500">
    <property type="entry name" value="Phos_Acetyltrans/Butyryltrans"/>
</dbReference>
<reference evidence="6" key="1">
    <citation type="submission" date="2017-02" db="EMBL/GenBank/DDBJ databases">
        <authorList>
            <person name="Varghese N."/>
            <person name="Submissions S."/>
        </authorList>
    </citation>
    <scope>NUCLEOTIDE SEQUENCE [LARGE SCALE GENOMIC DNA]</scope>
    <source>
        <strain evidence="6">DSM 16521</strain>
    </source>
</reference>
<proteinExistence type="inferred from homology"/>
<organism evidence="5 6">
    <name type="scientific">Carboxydocella sporoproducens DSM 16521</name>
    <dbReference type="NCBI Taxonomy" id="1121270"/>
    <lineage>
        <taxon>Bacteria</taxon>
        <taxon>Bacillati</taxon>
        <taxon>Bacillota</taxon>
        <taxon>Clostridia</taxon>
        <taxon>Eubacteriales</taxon>
        <taxon>Clostridiales Family XVI. Incertae Sedis</taxon>
        <taxon>Carboxydocella</taxon>
    </lineage>
</organism>
<dbReference type="InterPro" id="IPR012147">
    <property type="entry name" value="P_Ac_Bu_trans"/>
</dbReference>
<dbReference type="InterPro" id="IPR002505">
    <property type="entry name" value="PTA_PTB"/>
</dbReference>
<dbReference type="PIRSF" id="PIRSF000428">
    <property type="entry name" value="P_Ac_trans"/>
    <property type="match status" value="1"/>
</dbReference>
<evidence type="ECO:0000256" key="2">
    <source>
        <dbReference type="ARBA" id="ARBA00022679"/>
    </source>
</evidence>
<comment type="similarity">
    <text evidence="1">Belongs to the phosphate acetyltransferase and butyryltransferase family.</text>
</comment>
<sequence>MITNFDQLVETARSYPSQRLAVAVAQDCEVLAAVREAIEENLITARLFGDEEEIKKAAVKAGLDLNRAEIEVIHERDPVKASQMAVVAVKTGQADMLMKGLVHSAVIMKQILDKDTGLRKSKVLSHVALLEGPGPDRITFMTDGGMVINPNLQQKVEMINNAVGVARALGYQQPKVAVIAGLELVNPDMPATLDAAVLAKMGERGQIPHAIVDGPLALDVALSREAALHKGVKGEIQGDAHILLVPNLEVGNVLYKTAVAFGGVKTAGTITGASAPIILTSRADSHYAKFYSIALAQVLAWQNQRR</sequence>
<keyword evidence="6" id="KW-1185">Reference proteome</keyword>
<feature type="domain" description="Phosphate acetyl/butaryl transferase" evidence="4">
    <location>
        <begin position="6"/>
        <end position="76"/>
    </location>
</feature>
<dbReference type="AlphaFoldDB" id="A0A1T4NJ36"/>
<dbReference type="PANTHER" id="PTHR43356">
    <property type="entry name" value="PHOSPHATE ACETYLTRANSFERASE"/>
    <property type="match status" value="1"/>
</dbReference>
<dbReference type="EMBL" id="FUXM01000007">
    <property type="protein sequence ID" value="SJZ79143.1"/>
    <property type="molecule type" value="Genomic_DNA"/>
</dbReference>
<accession>A0A1T4NJ36</accession>
<keyword evidence="2 5" id="KW-0808">Transferase</keyword>
<dbReference type="Proteomes" id="UP000189933">
    <property type="component" value="Unassembled WGS sequence"/>
</dbReference>
<evidence type="ECO:0000313" key="6">
    <source>
        <dbReference type="Proteomes" id="UP000189933"/>
    </source>
</evidence>
<name>A0A1T4NJ36_9FIRM</name>
<dbReference type="PANTHER" id="PTHR43356:SF2">
    <property type="entry name" value="PHOSPHATE ACETYLTRANSFERASE"/>
    <property type="match status" value="1"/>
</dbReference>
<gene>
    <name evidence="5" type="ORF">SAMN02745885_00926</name>
</gene>
<evidence type="ECO:0000256" key="1">
    <source>
        <dbReference type="ARBA" id="ARBA00005656"/>
    </source>
</evidence>
<feature type="domain" description="Phosphate acetyl/butaryl transferase" evidence="4">
    <location>
        <begin position="80"/>
        <end position="296"/>
    </location>
</feature>
<evidence type="ECO:0000313" key="5">
    <source>
        <dbReference type="EMBL" id="SJZ79143.1"/>
    </source>
</evidence>
<evidence type="ECO:0000259" key="4">
    <source>
        <dbReference type="Pfam" id="PF01515"/>
    </source>
</evidence>
<keyword evidence="3" id="KW-0012">Acyltransferase</keyword>
<dbReference type="Pfam" id="PF01515">
    <property type="entry name" value="PTA_PTB"/>
    <property type="match status" value="2"/>
</dbReference>
<dbReference type="NCBIfam" id="NF006045">
    <property type="entry name" value="PRK08190.1"/>
    <property type="match status" value="1"/>
</dbReference>
<protein>
    <submittedName>
        <fullName evidence="5">Phosphate butyryltransferase</fullName>
    </submittedName>
</protein>
<dbReference type="OrthoDB" id="9774179at2"/>
<dbReference type="SUPFAM" id="SSF53659">
    <property type="entry name" value="Isocitrate/Isopropylmalate dehydrogenase-like"/>
    <property type="match status" value="1"/>
</dbReference>